<evidence type="ECO:0000313" key="2">
    <source>
        <dbReference type="EMBL" id="AOY83280.2"/>
    </source>
</evidence>
<organism evidence="2 3">
    <name type="scientific">Moorena producens (strain JHB)</name>
    <dbReference type="NCBI Taxonomy" id="1454205"/>
    <lineage>
        <taxon>Bacteria</taxon>
        <taxon>Bacillati</taxon>
        <taxon>Cyanobacteriota</taxon>
        <taxon>Cyanophyceae</taxon>
        <taxon>Coleofasciculales</taxon>
        <taxon>Coleofasciculaceae</taxon>
        <taxon>Moorena</taxon>
    </lineage>
</organism>
<protein>
    <submittedName>
        <fullName evidence="2">Uncharacterized protein</fullName>
    </submittedName>
</protein>
<dbReference type="EMBL" id="CP017708">
    <property type="protein sequence ID" value="AOY83280.2"/>
    <property type="molecule type" value="Genomic_DNA"/>
</dbReference>
<feature type="compositionally biased region" description="Polar residues" evidence="1">
    <location>
        <begin position="57"/>
        <end position="67"/>
    </location>
</feature>
<evidence type="ECO:0000313" key="3">
    <source>
        <dbReference type="Proteomes" id="UP000176944"/>
    </source>
</evidence>
<evidence type="ECO:0000256" key="1">
    <source>
        <dbReference type="SAM" id="MobiDB-lite"/>
    </source>
</evidence>
<proteinExistence type="predicted"/>
<feature type="compositionally biased region" description="Polar residues" evidence="1">
    <location>
        <begin position="75"/>
        <end position="89"/>
    </location>
</feature>
<accession>A0A1D9G7A0</accession>
<feature type="region of interest" description="Disordered" evidence="1">
    <location>
        <begin position="1"/>
        <end position="89"/>
    </location>
</feature>
<name>A0A1D9G7A0_MOOP1</name>
<gene>
    <name evidence="2" type="ORF">BJP36_28500</name>
</gene>
<dbReference type="AlphaFoldDB" id="A0A1D9G7A0"/>
<sequence>MANRHARRVQLANLQPSTLSFRPRDRFQPANLPTLAKSPRDRVQPANLPTYPKGTLKANNLQPSTLAKSPRDRVQPSTCQPSTLNQYKI</sequence>
<reference evidence="3" key="1">
    <citation type="submission" date="2016-10" db="EMBL/GenBank/DDBJ databases">
        <title>Comparative genomics uncovers the prolific and rare metabolic potential of the cyanobacterial genus Moorea.</title>
        <authorList>
            <person name="Leao T."/>
            <person name="Castelao G."/>
            <person name="Korobeynikov A."/>
            <person name="Monroe E.A."/>
            <person name="Podell S."/>
            <person name="Glukhov E."/>
            <person name="Allen E."/>
            <person name="Gerwick W.H."/>
            <person name="Gerwick L."/>
        </authorList>
    </citation>
    <scope>NUCLEOTIDE SEQUENCE [LARGE SCALE GENOMIC DNA]</scope>
    <source>
        <strain evidence="3">JHB</strain>
    </source>
</reference>
<dbReference type="Proteomes" id="UP000176944">
    <property type="component" value="Chromosome"/>
</dbReference>